<keyword evidence="5" id="KW-1185">Reference proteome</keyword>
<keyword evidence="2" id="KW-0472">Membrane</keyword>
<evidence type="ECO:0000256" key="2">
    <source>
        <dbReference type="SAM" id="Phobius"/>
    </source>
</evidence>
<dbReference type="InterPro" id="IPR045338">
    <property type="entry name" value="DUF6535"/>
</dbReference>
<feature type="transmembrane region" description="Helical" evidence="2">
    <location>
        <begin position="177"/>
        <end position="202"/>
    </location>
</feature>
<protein>
    <recommendedName>
        <fullName evidence="3">DUF6535 domain-containing protein</fullName>
    </recommendedName>
</protein>
<reference evidence="4" key="1">
    <citation type="submission" date="2020-05" db="EMBL/GenBank/DDBJ databases">
        <title>Mycena genomes resolve the evolution of fungal bioluminescence.</title>
        <authorList>
            <person name="Tsai I.J."/>
        </authorList>
    </citation>
    <scope>NUCLEOTIDE SEQUENCE</scope>
    <source>
        <strain evidence="4">CCC161011</strain>
    </source>
</reference>
<dbReference type="Pfam" id="PF20153">
    <property type="entry name" value="DUF6535"/>
    <property type="match status" value="1"/>
</dbReference>
<evidence type="ECO:0000259" key="3">
    <source>
        <dbReference type="Pfam" id="PF20153"/>
    </source>
</evidence>
<dbReference type="Proteomes" id="UP000620124">
    <property type="component" value="Unassembled WGS sequence"/>
</dbReference>
<organism evidence="4 5">
    <name type="scientific">Mycena venus</name>
    <dbReference type="NCBI Taxonomy" id="2733690"/>
    <lineage>
        <taxon>Eukaryota</taxon>
        <taxon>Fungi</taxon>
        <taxon>Dikarya</taxon>
        <taxon>Basidiomycota</taxon>
        <taxon>Agaricomycotina</taxon>
        <taxon>Agaricomycetes</taxon>
        <taxon>Agaricomycetidae</taxon>
        <taxon>Agaricales</taxon>
        <taxon>Marasmiineae</taxon>
        <taxon>Mycenaceae</taxon>
        <taxon>Mycena</taxon>
    </lineage>
</organism>
<dbReference type="OrthoDB" id="3247591at2759"/>
<dbReference type="EMBL" id="JACAZI010000023">
    <property type="protein sequence ID" value="KAF7336340.1"/>
    <property type="molecule type" value="Genomic_DNA"/>
</dbReference>
<proteinExistence type="predicted"/>
<keyword evidence="2" id="KW-1133">Transmembrane helix</keyword>
<sequence length="491" mass="53815">MAPSPTPLEGSPAEGTINVPAPLAEPVVTERGKAGEAFDLGSSNEGMNRLVEAINEQSASLKTVLEFVTKAVEALKPQPQSTDKTIAFWTEYKRLADEYDKEFNERYGQDLDTTLIFAGLFSAVSSAFITQIQPELKPDPNAPTQALVAFLVQNFTGQPSALLPPGVVTSQPTAPPVLVVVAQSLLYFSLFTTLLVALLAVLGKQWLFHYNSVVERGTIAERGIERQRKFDGMRRFRFDLVMQVFPLLLQFSLLLFAIALSFYLWAIHHVVAAIPVMLTGLGSTLYGVMFIAAVVSSDSPFQTSLSVRLRSFLDQLSVSGSLRGLVGPSKRLHPPLRHACAVLSHFWTACADAITARMVPLLPLFHGSNPHSPDSPHAHFRLSGSPFERMARDRSVWDKSKYTWGLRPMLRMAAPKGGGKPLRAALIRLSLAPEGKSFRAAGQVNEDAVLTGWHIFSQTALMTRAESGNVEARTQYTQRSNTEELPAESQT</sequence>
<feature type="transmembrane region" description="Helical" evidence="2">
    <location>
        <begin position="244"/>
        <end position="266"/>
    </location>
</feature>
<dbReference type="AlphaFoldDB" id="A0A8H7CGC4"/>
<evidence type="ECO:0000313" key="4">
    <source>
        <dbReference type="EMBL" id="KAF7336340.1"/>
    </source>
</evidence>
<evidence type="ECO:0000313" key="5">
    <source>
        <dbReference type="Proteomes" id="UP000620124"/>
    </source>
</evidence>
<evidence type="ECO:0000256" key="1">
    <source>
        <dbReference type="SAM" id="MobiDB-lite"/>
    </source>
</evidence>
<feature type="region of interest" description="Disordered" evidence="1">
    <location>
        <begin position="469"/>
        <end position="491"/>
    </location>
</feature>
<accession>A0A8H7CGC4</accession>
<feature type="domain" description="DUF6535" evidence="3">
    <location>
        <begin position="89"/>
        <end position="266"/>
    </location>
</feature>
<keyword evidence="2" id="KW-0812">Transmembrane</keyword>
<gene>
    <name evidence="4" type="ORF">MVEN_02182500</name>
</gene>
<name>A0A8H7CGC4_9AGAR</name>
<comment type="caution">
    <text evidence="4">The sequence shown here is derived from an EMBL/GenBank/DDBJ whole genome shotgun (WGS) entry which is preliminary data.</text>
</comment>
<feature type="transmembrane region" description="Helical" evidence="2">
    <location>
        <begin position="272"/>
        <end position="295"/>
    </location>
</feature>